<proteinExistence type="predicted"/>
<dbReference type="EMBL" id="LT962688">
    <property type="protein sequence ID" value="SOR27231.1"/>
    <property type="molecule type" value="Genomic_DNA"/>
</dbReference>
<sequence>MSASAGESPSRIASTVGTEESRPFIFQLPATSGRRPSLAMASRFSVSRSRTYNVSGGPSRASLGAQTTFAIVRRPSRPCPAPFPAPGRHALCAAAPIVYRGARICSPPVRAGTLEI</sequence>
<name>A0A2N9AIS4_METEX</name>
<evidence type="ECO:0000313" key="2">
    <source>
        <dbReference type="Proteomes" id="UP000233769"/>
    </source>
</evidence>
<dbReference type="AlphaFoldDB" id="A0A2N9AIS4"/>
<protein>
    <submittedName>
        <fullName evidence="1">Uncharacterized protein</fullName>
    </submittedName>
</protein>
<dbReference type="Proteomes" id="UP000233769">
    <property type="component" value="Chromosome tk0001"/>
</dbReference>
<organism evidence="1 2">
    <name type="scientific">Methylorubrum extorquens</name>
    <name type="common">Methylobacterium dichloromethanicum</name>
    <name type="synonym">Methylobacterium extorquens</name>
    <dbReference type="NCBI Taxonomy" id="408"/>
    <lineage>
        <taxon>Bacteria</taxon>
        <taxon>Pseudomonadati</taxon>
        <taxon>Pseudomonadota</taxon>
        <taxon>Alphaproteobacteria</taxon>
        <taxon>Hyphomicrobiales</taxon>
        <taxon>Methylobacteriaceae</taxon>
        <taxon>Methylorubrum</taxon>
    </lineage>
</organism>
<accession>A0A2N9AIS4</accession>
<gene>
    <name evidence="1" type="ORF">TK0001_0629</name>
</gene>
<reference evidence="2" key="1">
    <citation type="submission" date="2017-10" db="EMBL/GenBank/DDBJ databases">
        <authorList>
            <person name="Regsiter A."/>
            <person name="William W."/>
        </authorList>
    </citation>
    <scope>NUCLEOTIDE SEQUENCE [LARGE SCALE GENOMIC DNA]</scope>
</reference>
<evidence type="ECO:0000313" key="1">
    <source>
        <dbReference type="EMBL" id="SOR27231.1"/>
    </source>
</evidence>